<dbReference type="AlphaFoldDB" id="A0AA39PY61"/>
<organism evidence="1 2">
    <name type="scientific">Armillaria luteobubalina</name>
    <dbReference type="NCBI Taxonomy" id="153913"/>
    <lineage>
        <taxon>Eukaryota</taxon>
        <taxon>Fungi</taxon>
        <taxon>Dikarya</taxon>
        <taxon>Basidiomycota</taxon>
        <taxon>Agaricomycotina</taxon>
        <taxon>Agaricomycetes</taxon>
        <taxon>Agaricomycetidae</taxon>
        <taxon>Agaricales</taxon>
        <taxon>Marasmiineae</taxon>
        <taxon>Physalacriaceae</taxon>
        <taxon>Armillaria</taxon>
    </lineage>
</organism>
<evidence type="ECO:0000313" key="1">
    <source>
        <dbReference type="EMBL" id="KAK0492601.1"/>
    </source>
</evidence>
<gene>
    <name evidence="1" type="ORF">EDD18DRAFT_1183363</name>
</gene>
<reference evidence="1" key="1">
    <citation type="submission" date="2023-06" db="EMBL/GenBank/DDBJ databases">
        <authorList>
            <consortium name="Lawrence Berkeley National Laboratory"/>
            <person name="Ahrendt S."/>
            <person name="Sahu N."/>
            <person name="Indic B."/>
            <person name="Wong-Bajracharya J."/>
            <person name="Merenyi Z."/>
            <person name="Ke H.-M."/>
            <person name="Monk M."/>
            <person name="Kocsube S."/>
            <person name="Drula E."/>
            <person name="Lipzen A."/>
            <person name="Balint B."/>
            <person name="Henrissat B."/>
            <person name="Andreopoulos B."/>
            <person name="Martin F.M."/>
            <person name="Harder C.B."/>
            <person name="Rigling D."/>
            <person name="Ford K.L."/>
            <person name="Foster G.D."/>
            <person name="Pangilinan J."/>
            <person name="Papanicolaou A."/>
            <person name="Barry K."/>
            <person name="LaButti K."/>
            <person name="Viragh M."/>
            <person name="Koriabine M."/>
            <person name="Yan M."/>
            <person name="Riley R."/>
            <person name="Champramary S."/>
            <person name="Plett K.L."/>
            <person name="Tsai I.J."/>
            <person name="Slot J."/>
            <person name="Sipos G."/>
            <person name="Plett J."/>
            <person name="Nagy L.G."/>
            <person name="Grigoriev I.V."/>
        </authorList>
    </citation>
    <scope>NUCLEOTIDE SEQUENCE</scope>
    <source>
        <strain evidence="1">HWK02</strain>
    </source>
</reference>
<name>A0AA39PY61_9AGAR</name>
<dbReference type="EMBL" id="JAUEPU010000029">
    <property type="protein sequence ID" value="KAK0492601.1"/>
    <property type="molecule type" value="Genomic_DNA"/>
</dbReference>
<sequence>MAGIVLASLPVFFRLFSRGVRLFSLVAGRWPLKHYSRIQPQDSGSLEVLTEVRSSLCFQKTKCCRFLSVRSN</sequence>
<evidence type="ECO:0000313" key="2">
    <source>
        <dbReference type="Proteomes" id="UP001175228"/>
    </source>
</evidence>
<accession>A0AA39PY61</accession>
<dbReference type="Proteomes" id="UP001175228">
    <property type="component" value="Unassembled WGS sequence"/>
</dbReference>
<proteinExistence type="predicted"/>
<keyword evidence="2" id="KW-1185">Reference proteome</keyword>
<comment type="caution">
    <text evidence="1">The sequence shown here is derived from an EMBL/GenBank/DDBJ whole genome shotgun (WGS) entry which is preliminary data.</text>
</comment>
<protein>
    <submittedName>
        <fullName evidence="1">Uncharacterized protein</fullName>
    </submittedName>
</protein>